<evidence type="ECO:0000313" key="1">
    <source>
        <dbReference type="EMBL" id="CAA7267782.1"/>
    </source>
</evidence>
<accession>A0A8S0X5K3</accession>
<proteinExistence type="predicted"/>
<evidence type="ECO:0000313" key="2">
    <source>
        <dbReference type="Proteomes" id="UP000467700"/>
    </source>
</evidence>
<dbReference type="EMBL" id="CACVBS010000063">
    <property type="protein sequence ID" value="CAA7267782.1"/>
    <property type="molecule type" value="Genomic_DNA"/>
</dbReference>
<dbReference type="Proteomes" id="UP000467700">
    <property type="component" value="Unassembled WGS sequence"/>
</dbReference>
<sequence length="116" mass="12839">MGVIRDEAMDAGGVLTSDGGCWLRGADRDIGLSLYTPAYASQIHPERRSPSLTLSSVFKIESSSRYGFEVDVRVSEESQEWPELIIDVGCYHLGYVMHVRNDNLKTDGQETGVETI</sequence>
<comment type="caution">
    <text evidence="1">The sequence shown here is derived from an EMBL/GenBank/DDBJ whole genome shotgun (WGS) entry which is preliminary data.</text>
</comment>
<reference evidence="1 2" key="1">
    <citation type="submission" date="2020-01" db="EMBL/GenBank/DDBJ databases">
        <authorList>
            <person name="Gupta K D."/>
        </authorList>
    </citation>
    <scope>NUCLEOTIDE SEQUENCE [LARGE SCALE GENOMIC DNA]</scope>
</reference>
<keyword evidence="2" id="KW-1185">Reference proteome</keyword>
<protein>
    <submittedName>
        <fullName evidence="1">Uncharacterized protein</fullName>
    </submittedName>
</protein>
<dbReference type="AlphaFoldDB" id="A0A8S0X5K3"/>
<organism evidence="1 2">
    <name type="scientific">Cyclocybe aegerita</name>
    <name type="common">Black poplar mushroom</name>
    <name type="synonym">Agrocybe aegerita</name>
    <dbReference type="NCBI Taxonomy" id="1973307"/>
    <lineage>
        <taxon>Eukaryota</taxon>
        <taxon>Fungi</taxon>
        <taxon>Dikarya</taxon>
        <taxon>Basidiomycota</taxon>
        <taxon>Agaricomycotina</taxon>
        <taxon>Agaricomycetes</taxon>
        <taxon>Agaricomycetidae</taxon>
        <taxon>Agaricales</taxon>
        <taxon>Agaricineae</taxon>
        <taxon>Bolbitiaceae</taxon>
        <taxon>Cyclocybe</taxon>
    </lineage>
</organism>
<gene>
    <name evidence="1" type="ORF">AAE3_LOCUS10097</name>
</gene>
<name>A0A8S0X5K3_CYCAE</name>
<dbReference type="OrthoDB" id="10464488at2759"/>